<protein>
    <submittedName>
        <fullName evidence="1">Uncharacterized protein</fullName>
    </submittedName>
</protein>
<evidence type="ECO:0000313" key="1">
    <source>
        <dbReference type="EMBL" id="EBY3183571.1"/>
    </source>
</evidence>
<accession>A0A5W9CTL9</accession>
<sequence>MRPDQFFYPDTFTFNSSTYYGQRDSSKGRLYIPIESDLCPFNIGDIIVQKMVDRERLFEVLDYEVQISLEAGCPGYSHLAVLIVKALDVKEKPKQITTHLTFNGAINAGGDFQAGNDNSITKNITIQQLHDAIEHCNDPEVKSLWQKLLENPTFASIASILAKSALGQ</sequence>
<dbReference type="EMBL" id="AAHNTO010000035">
    <property type="protein sequence ID" value="EBY3183571.1"/>
    <property type="molecule type" value="Genomic_DNA"/>
</dbReference>
<reference evidence="1" key="1">
    <citation type="submission" date="2018-08" db="EMBL/GenBank/DDBJ databases">
        <authorList>
            <consortium name="GenomeTrakr network: Whole genome sequencing for foodborne pathogen traceback"/>
        </authorList>
    </citation>
    <scope>NUCLEOTIDE SEQUENCE</scope>
    <source>
        <strain evidence="1">CFSAN064236</strain>
    </source>
</reference>
<comment type="caution">
    <text evidence="1">The sequence shown here is derived from an EMBL/GenBank/DDBJ whole genome shotgun (WGS) entry which is preliminary data.</text>
</comment>
<proteinExistence type="predicted"/>
<dbReference type="AlphaFoldDB" id="A0A5W9CTL9"/>
<gene>
    <name evidence="1" type="ORF">CBJ15_24655</name>
</gene>
<organism evidence="1">
    <name type="scientific">Salmonella rubislaw</name>
    <dbReference type="NCBI Taxonomy" id="598"/>
    <lineage>
        <taxon>Bacteria</taxon>
        <taxon>Pseudomonadati</taxon>
        <taxon>Pseudomonadota</taxon>
        <taxon>Gammaproteobacteria</taxon>
        <taxon>Enterobacterales</taxon>
        <taxon>Enterobacteriaceae</taxon>
        <taxon>Salmonella</taxon>
    </lineage>
</organism>
<name>A0A5W9CTL9_SALRU</name>